<comment type="similarity">
    <text evidence="1">Belongs to the GHMP kinase family. GalK subfamily.</text>
</comment>
<feature type="domain" description="Galactokinase N-terminal" evidence="9">
    <location>
        <begin position="8"/>
        <end position="44"/>
    </location>
</feature>
<name>A0A934K4Q0_9BACT</name>
<evidence type="ECO:0000256" key="6">
    <source>
        <dbReference type="ARBA" id="ARBA00023144"/>
    </source>
</evidence>
<dbReference type="InterPro" id="IPR006204">
    <property type="entry name" value="GHMP_kinase_N_dom"/>
</dbReference>
<comment type="caution">
    <text evidence="10">The sequence shown here is derived from an EMBL/GenBank/DDBJ whole genome shotgun (WGS) entry which is preliminary data.</text>
</comment>
<keyword evidence="6" id="KW-0119">Carbohydrate metabolism</keyword>
<sequence length="310" mass="32523">MSSSPSEWTGRAPGRVNLIGEHIDYLGGPVLPAAVDRYTTVRGRPGPAWKVESAVSGGLTYAEAIGKELGAAPHELEVSSDIPPGMGLSSSAALLVAIAAGLCPEMDGAEAALASQRAEQRATGVQVGVMDQFAAALGQAGHALLLDCSTLRHRPVAFPDDLVIAVLDSGIHRSLADTPYNQRRAEAEAGMPRRRRHVDSEIERVHAFVSALESDDRQRLGTLLKASHVSLRDDFEASTPAVDALVERAWAAPGCLGARQMGGGFGGSVLALLEEGAESRFQEGLGEVPLIFCKTADGAFSAAARERSPR</sequence>
<dbReference type="PANTHER" id="PTHR10457:SF7">
    <property type="entry name" value="GALACTOKINASE-RELATED"/>
    <property type="match status" value="1"/>
</dbReference>
<evidence type="ECO:0000256" key="3">
    <source>
        <dbReference type="ARBA" id="ARBA00022741"/>
    </source>
</evidence>
<keyword evidence="2 10" id="KW-0808">Transferase</keyword>
<dbReference type="EC" id="2.7.1.6" evidence="10"/>
<protein>
    <submittedName>
        <fullName evidence="10">Galactokinase</fullName>
        <ecNumber evidence="10">2.7.1.6</ecNumber>
    </submittedName>
</protein>
<dbReference type="Proteomes" id="UP000612893">
    <property type="component" value="Unassembled WGS sequence"/>
</dbReference>
<evidence type="ECO:0000256" key="5">
    <source>
        <dbReference type="ARBA" id="ARBA00022840"/>
    </source>
</evidence>
<evidence type="ECO:0000256" key="1">
    <source>
        <dbReference type="ARBA" id="ARBA00006566"/>
    </source>
</evidence>
<dbReference type="SUPFAM" id="SSF54211">
    <property type="entry name" value="Ribosomal protein S5 domain 2-like"/>
    <property type="match status" value="1"/>
</dbReference>
<dbReference type="AlphaFoldDB" id="A0A934K4Q0"/>
<dbReference type="InterPro" id="IPR006203">
    <property type="entry name" value="GHMP_knse_ATP-bd_CS"/>
</dbReference>
<dbReference type="InterPro" id="IPR014721">
    <property type="entry name" value="Ribsml_uS5_D2-typ_fold_subgr"/>
</dbReference>
<organism evidence="10 11">
    <name type="scientific">Candidatus Nephthysia bennettiae</name>
    <dbReference type="NCBI Taxonomy" id="3127016"/>
    <lineage>
        <taxon>Bacteria</taxon>
        <taxon>Bacillati</taxon>
        <taxon>Candidatus Dormiibacterota</taxon>
        <taxon>Candidatus Dormibacteria</taxon>
        <taxon>Candidatus Dormibacterales</taxon>
        <taxon>Candidatus Dormibacteraceae</taxon>
        <taxon>Candidatus Nephthysia</taxon>
    </lineage>
</organism>
<evidence type="ECO:0000313" key="10">
    <source>
        <dbReference type="EMBL" id="MBJ7599994.1"/>
    </source>
</evidence>
<keyword evidence="11" id="KW-1185">Reference proteome</keyword>
<dbReference type="InterPro" id="IPR013750">
    <property type="entry name" value="GHMP_kinase_C_dom"/>
</dbReference>
<evidence type="ECO:0000259" key="9">
    <source>
        <dbReference type="Pfam" id="PF10509"/>
    </source>
</evidence>
<dbReference type="PRINTS" id="PR00959">
    <property type="entry name" value="MEVGALKINASE"/>
</dbReference>
<dbReference type="PANTHER" id="PTHR10457">
    <property type="entry name" value="MEVALONATE KINASE/GALACTOKINASE"/>
    <property type="match status" value="1"/>
</dbReference>
<keyword evidence="6" id="KW-0299">Galactose metabolism</keyword>
<dbReference type="GO" id="GO:0005524">
    <property type="term" value="F:ATP binding"/>
    <property type="evidence" value="ECO:0007669"/>
    <property type="project" value="UniProtKB-KW"/>
</dbReference>
<keyword evidence="3" id="KW-0547">Nucleotide-binding</keyword>
<evidence type="ECO:0000256" key="4">
    <source>
        <dbReference type="ARBA" id="ARBA00022777"/>
    </source>
</evidence>
<dbReference type="InterPro" id="IPR006206">
    <property type="entry name" value="Mevalonate/galactokinase"/>
</dbReference>
<evidence type="ECO:0000259" key="7">
    <source>
        <dbReference type="Pfam" id="PF00288"/>
    </source>
</evidence>
<dbReference type="Pfam" id="PF08544">
    <property type="entry name" value="GHMP_kinases_C"/>
    <property type="match status" value="1"/>
</dbReference>
<dbReference type="InterPro" id="IPR036554">
    <property type="entry name" value="GHMP_kinase_C_sf"/>
</dbReference>
<dbReference type="PROSITE" id="PS00627">
    <property type="entry name" value="GHMP_KINASES_ATP"/>
    <property type="match status" value="1"/>
</dbReference>
<feature type="domain" description="GHMP kinase C-terminal" evidence="8">
    <location>
        <begin position="209"/>
        <end position="285"/>
    </location>
</feature>
<gene>
    <name evidence="10" type="ORF">JF922_18190</name>
</gene>
<proteinExistence type="inferred from homology"/>
<dbReference type="Pfam" id="PF10509">
    <property type="entry name" value="GalKase_gal_bdg"/>
    <property type="match status" value="1"/>
</dbReference>
<keyword evidence="4" id="KW-0418">Kinase</keyword>
<feature type="domain" description="GHMP kinase N-terminal" evidence="7">
    <location>
        <begin position="62"/>
        <end position="138"/>
    </location>
</feature>
<dbReference type="GO" id="GO:0004335">
    <property type="term" value="F:galactokinase activity"/>
    <property type="evidence" value="ECO:0007669"/>
    <property type="project" value="UniProtKB-EC"/>
</dbReference>
<dbReference type="Pfam" id="PF00288">
    <property type="entry name" value="GHMP_kinases_N"/>
    <property type="match status" value="1"/>
</dbReference>
<dbReference type="InterPro" id="IPR019539">
    <property type="entry name" value="GalKase_N"/>
</dbReference>
<dbReference type="EMBL" id="JAEKNR010000178">
    <property type="protein sequence ID" value="MBJ7599994.1"/>
    <property type="molecule type" value="Genomic_DNA"/>
</dbReference>
<dbReference type="Gene3D" id="3.30.70.890">
    <property type="entry name" value="GHMP kinase, C-terminal domain"/>
    <property type="match status" value="1"/>
</dbReference>
<dbReference type="PIRSF" id="PIRSF000530">
    <property type="entry name" value="Galactokinase"/>
    <property type="match status" value="1"/>
</dbReference>
<dbReference type="InterPro" id="IPR019741">
    <property type="entry name" value="Galactokinase_CS"/>
</dbReference>
<evidence type="ECO:0000259" key="8">
    <source>
        <dbReference type="Pfam" id="PF08544"/>
    </source>
</evidence>
<evidence type="ECO:0000256" key="2">
    <source>
        <dbReference type="ARBA" id="ARBA00022679"/>
    </source>
</evidence>
<dbReference type="Gene3D" id="3.30.230.10">
    <property type="match status" value="2"/>
</dbReference>
<dbReference type="GO" id="GO:0006012">
    <property type="term" value="P:galactose metabolic process"/>
    <property type="evidence" value="ECO:0007669"/>
    <property type="project" value="UniProtKB-KW"/>
</dbReference>
<dbReference type="RefSeq" id="WP_338203659.1">
    <property type="nucleotide sequence ID" value="NZ_JAEKNR010000178.1"/>
</dbReference>
<accession>A0A934K4Q0</accession>
<evidence type="ECO:0000313" key="11">
    <source>
        <dbReference type="Proteomes" id="UP000612893"/>
    </source>
</evidence>
<dbReference type="InterPro" id="IPR020568">
    <property type="entry name" value="Ribosomal_Su5_D2-typ_SF"/>
</dbReference>
<dbReference type="SUPFAM" id="SSF55060">
    <property type="entry name" value="GHMP Kinase, C-terminal domain"/>
    <property type="match status" value="1"/>
</dbReference>
<keyword evidence="5" id="KW-0067">ATP-binding</keyword>
<reference evidence="10" key="1">
    <citation type="submission" date="2020-10" db="EMBL/GenBank/DDBJ databases">
        <title>Ca. Dormibacterota MAGs.</title>
        <authorList>
            <person name="Montgomery K."/>
        </authorList>
    </citation>
    <scope>NUCLEOTIDE SEQUENCE [LARGE SCALE GENOMIC DNA]</scope>
    <source>
        <strain evidence="10">SC8812_S17_10</strain>
    </source>
</reference>
<dbReference type="PROSITE" id="PS00106">
    <property type="entry name" value="GALACTOKINASE"/>
    <property type="match status" value="1"/>
</dbReference>